<protein>
    <submittedName>
        <fullName evidence="2">RNA polymerase sigma factor</fullName>
    </submittedName>
</protein>
<feature type="domain" description="RNA polymerase sigma factor 70 region 1.1" evidence="1">
    <location>
        <begin position="11"/>
        <end position="46"/>
    </location>
</feature>
<dbReference type="GO" id="GO:0003677">
    <property type="term" value="F:DNA binding"/>
    <property type="evidence" value="ECO:0007669"/>
    <property type="project" value="InterPro"/>
</dbReference>
<reference evidence="2" key="1">
    <citation type="submission" date="2013-12" db="EMBL/GenBank/DDBJ databases">
        <title>A Varibaculum cambriense genome reconstructed from a premature infant gut community with otherwise low bacterial novelty that shifts toward anaerobic metabolism during the third week of life.</title>
        <authorList>
            <person name="Brown C.T."/>
            <person name="Sharon I."/>
            <person name="Thomas B.C."/>
            <person name="Castelle C.J."/>
            <person name="Morowitz M.J."/>
            <person name="Banfield J.F."/>
        </authorList>
    </citation>
    <scope>NUCLEOTIDE SEQUENCE</scope>
</reference>
<gene>
    <name evidence="2" type="ORF">Q604_UNBC01106G0001</name>
</gene>
<evidence type="ECO:0000259" key="1">
    <source>
        <dbReference type="Pfam" id="PF03979"/>
    </source>
</evidence>
<organism evidence="2">
    <name type="scientific">human gut metagenome</name>
    <dbReference type="NCBI Taxonomy" id="408170"/>
    <lineage>
        <taxon>unclassified sequences</taxon>
        <taxon>metagenomes</taxon>
        <taxon>organismal metagenomes</taxon>
    </lineage>
</organism>
<accession>W1YUP9</accession>
<dbReference type="EMBL" id="AZMM01001106">
    <property type="protein sequence ID" value="ETJ44894.1"/>
    <property type="molecule type" value="Genomic_DNA"/>
</dbReference>
<evidence type="ECO:0000313" key="2">
    <source>
        <dbReference type="EMBL" id="ETJ44894.1"/>
    </source>
</evidence>
<feature type="non-terminal residue" evidence="2">
    <location>
        <position position="46"/>
    </location>
</feature>
<sequence>MAKKVQKSQIEEIVEQLLEKGRKTGVLTQSEISDALHEQTGLTAEQ</sequence>
<dbReference type="InterPro" id="IPR007127">
    <property type="entry name" value="RNA_pol_sigma_70_r1_1"/>
</dbReference>
<dbReference type="InterPro" id="IPR042189">
    <property type="entry name" value="RNA_pol_sigma_70_r1_1_sf"/>
</dbReference>
<comment type="caution">
    <text evidence="2">The sequence shown here is derived from an EMBL/GenBank/DDBJ whole genome shotgun (WGS) entry which is preliminary data.</text>
</comment>
<dbReference type="GO" id="GO:0016987">
    <property type="term" value="F:sigma factor activity"/>
    <property type="evidence" value="ECO:0007669"/>
    <property type="project" value="InterPro"/>
</dbReference>
<name>W1YUP9_9ZZZZ</name>
<proteinExistence type="predicted"/>
<dbReference type="AlphaFoldDB" id="W1YUP9"/>
<dbReference type="Gene3D" id="1.10.220.120">
    <property type="entry name" value="Sigma-70 factor, region 1.1"/>
    <property type="match status" value="1"/>
</dbReference>
<dbReference type="Pfam" id="PF03979">
    <property type="entry name" value="Sigma70_r1_1"/>
    <property type="match status" value="1"/>
</dbReference>